<evidence type="ECO:0000256" key="1">
    <source>
        <dbReference type="SAM" id="MobiDB-lite"/>
    </source>
</evidence>
<evidence type="ECO:0000256" key="2">
    <source>
        <dbReference type="SAM" id="SignalP"/>
    </source>
</evidence>
<gene>
    <name evidence="3" type="ORF">Z518_11333</name>
</gene>
<feature type="region of interest" description="Disordered" evidence="1">
    <location>
        <begin position="117"/>
        <end position="140"/>
    </location>
</feature>
<dbReference type="Proteomes" id="UP000053617">
    <property type="component" value="Unassembled WGS sequence"/>
</dbReference>
<dbReference type="RefSeq" id="XP_013266482.1">
    <property type="nucleotide sequence ID" value="XM_013411028.1"/>
</dbReference>
<keyword evidence="4" id="KW-1185">Reference proteome</keyword>
<dbReference type="HOGENOM" id="CLU_053882_0_0_1"/>
<dbReference type="AlphaFoldDB" id="A0A0D2I7X6"/>
<evidence type="ECO:0000313" key="3">
    <source>
        <dbReference type="EMBL" id="KIW99345.1"/>
    </source>
</evidence>
<organism evidence="3 4">
    <name type="scientific">Rhinocladiella mackenziei CBS 650.93</name>
    <dbReference type="NCBI Taxonomy" id="1442369"/>
    <lineage>
        <taxon>Eukaryota</taxon>
        <taxon>Fungi</taxon>
        <taxon>Dikarya</taxon>
        <taxon>Ascomycota</taxon>
        <taxon>Pezizomycotina</taxon>
        <taxon>Eurotiomycetes</taxon>
        <taxon>Chaetothyriomycetidae</taxon>
        <taxon>Chaetothyriales</taxon>
        <taxon>Herpotrichiellaceae</taxon>
        <taxon>Rhinocladiella</taxon>
    </lineage>
</organism>
<keyword evidence="2" id="KW-0732">Signal</keyword>
<feature type="chain" id="PRO_5002243952" evidence="2">
    <location>
        <begin position="22"/>
        <end position="252"/>
    </location>
</feature>
<feature type="compositionally biased region" description="Polar residues" evidence="1">
    <location>
        <begin position="117"/>
        <end position="131"/>
    </location>
</feature>
<protein>
    <submittedName>
        <fullName evidence="3">Uncharacterized protein</fullName>
    </submittedName>
</protein>
<reference evidence="3 4" key="1">
    <citation type="submission" date="2015-01" db="EMBL/GenBank/DDBJ databases">
        <title>The Genome Sequence of Rhinocladiella mackenzie CBS 650.93.</title>
        <authorList>
            <consortium name="The Broad Institute Genomics Platform"/>
            <person name="Cuomo C."/>
            <person name="de Hoog S."/>
            <person name="Gorbushina A."/>
            <person name="Stielow B."/>
            <person name="Teixiera M."/>
            <person name="Abouelleil A."/>
            <person name="Chapman S.B."/>
            <person name="Priest M."/>
            <person name="Young S.K."/>
            <person name="Wortman J."/>
            <person name="Nusbaum C."/>
            <person name="Birren B."/>
        </authorList>
    </citation>
    <scope>NUCLEOTIDE SEQUENCE [LARGE SCALE GENOMIC DNA]</scope>
    <source>
        <strain evidence="3 4">CBS 650.93</strain>
    </source>
</reference>
<proteinExistence type="predicted"/>
<dbReference type="VEuPathDB" id="FungiDB:Z518_11333"/>
<dbReference type="STRING" id="1442369.A0A0D2I7X6"/>
<name>A0A0D2I7X6_9EURO</name>
<dbReference type="GeneID" id="25299404"/>
<evidence type="ECO:0000313" key="4">
    <source>
        <dbReference type="Proteomes" id="UP000053617"/>
    </source>
</evidence>
<accession>A0A0D2I7X6</accession>
<dbReference type="EMBL" id="KN847487">
    <property type="protein sequence ID" value="KIW99345.1"/>
    <property type="molecule type" value="Genomic_DNA"/>
</dbReference>
<feature type="signal peptide" evidence="2">
    <location>
        <begin position="1"/>
        <end position="21"/>
    </location>
</feature>
<dbReference type="OrthoDB" id="4161536at2759"/>
<sequence length="252" mass="26450">MKSISTYTTLSISSLLLLAHAWPLIPGSIERREPASYSVVAVDGGNTGGGGTASATTVTDAVTHTATVMKTQLSTMVVTESEVPDTIVLTVTSPSPTTITDYLPPSVTTQVVTAIPESSAQPNRQPPQLSRSPPVITSHASPSSYSVPSFWNFTPSPVTVTVTQALPSSRPYDDGMWHTYYYHTVSSEIESSSTTISEWSASAPSTTAIPEFWGGPNSGRLPVPTSDVSTGTPTEALGFWSGPKEVASSTVL</sequence>